<name>A0A0M3JJF2_ANISI</name>
<evidence type="ECO:0000256" key="1">
    <source>
        <dbReference type="SAM" id="MobiDB-lite"/>
    </source>
</evidence>
<feature type="compositionally biased region" description="Polar residues" evidence="1">
    <location>
        <begin position="36"/>
        <end position="47"/>
    </location>
</feature>
<feature type="region of interest" description="Disordered" evidence="1">
    <location>
        <begin position="1"/>
        <end position="78"/>
    </location>
</feature>
<evidence type="ECO:0000313" key="4">
    <source>
        <dbReference type="WBParaSite" id="ASIM_0000777101-mRNA-1"/>
    </source>
</evidence>
<protein>
    <submittedName>
        <fullName evidence="4">IFT43</fullName>
    </submittedName>
</protein>
<dbReference type="EMBL" id="UYRR01018420">
    <property type="protein sequence ID" value="VDK29417.1"/>
    <property type="molecule type" value="Genomic_DNA"/>
</dbReference>
<sequence>MSGDEDDLDEDEHEIGSNWDPTGEVSLSGYDAESDLLQSQMHTSGQLNADLALSDSDEDDDDEFISAKRPKLDDLTTL</sequence>
<evidence type="ECO:0000313" key="3">
    <source>
        <dbReference type="Proteomes" id="UP000267096"/>
    </source>
</evidence>
<dbReference type="Proteomes" id="UP000267096">
    <property type="component" value="Unassembled WGS sequence"/>
</dbReference>
<dbReference type="WBParaSite" id="ASIM_0000777101-mRNA-1">
    <property type="protein sequence ID" value="ASIM_0000777101-mRNA-1"/>
    <property type="gene ID" value="ASIM_0000777101"/>
</dbReference>
<feature type="compositionally biased region" description="Acidic residues" evidence="1">
    <location>
        <begin position="55"/>
        <end position="64"/>
    </location>
</feature>
<evidence type="ECO:0000313" key="2">
    <source>
        <dbReference type="EMBL" id="VDK29417.1"/>
    </source>
</evidence>
<keyword evidence="3" id="KW-1185">Reference proteome</keyword>
<dbReference type="AlphaFoldDB" id="A0A0M3JJF2"/>
<reference evidence="2 3" key="2">
    <citation type="submission" date="2018-11" db="EMBL/GenBank/DDBJ databases">
        <authorList>
            <consortium name="Pathogen Informatics"/>
        </authorList>
    </citation>
    <scope>NUCLEOTIDE SEQUENCE [LARGE SCALE GENOMIC DNA]</scope>
</reference>
<gene>
    <name evidence="2" type="ORF">ASIM_LOCUS7535</name>
</gene>
<accession>A0A0M3JJF2</accession>
<proteinExistence type="predicted"/>
<feature type="compositionally biased region" description="Acidic residues" evidence="1">
    <location>
        <begin position="1"/>
        <end position="13"/>
    </location>
</feature>
<reference evidence="4" key="1">
    <citation type="submission" date="2017-02" db="UniProtKB">
        <authorList>
            <consortium name="WormBaseParasite"/>
        </authorList>
    </citation>
    <scope>IDENTIFICATION</scope>
</reference>
<dbReference type="OrthoDB" id="10488755at2759"/>
<organism evidence="4">
    <name type="scientific">Anisakis simplex</name>
    <name type="common">Herring worm</name>
    <dbReference type="NCBI Taxonomy" id="6269"/>
    <lineage>
        <taxon>Eukaryota</taxon>
        <taxon>Metazoa</taxon>
        <taxon>Ecdysozoa</taxon>
        <taxon>Nematoda</taxon>
        <taxon>Chromadorea</taxon>
        <taxon>Rhabditida</taxon>
        <taxon>Spirurina</taxon>
        <taxon>Ascaridomorpha</taxon>
        <taxon>Ascaridoidea</taxon>
        <taxon>Anisakidae</taxon>
        <taxon>Anisakis</taxon>
        <taxon>Anisakis simplex complex</taxon>
    </lineage>
</organism>